<evidence type="ECO:0000313" key="1">
    <source>
        <dbReference type="EMBL" id="CAB4180438.1"/>
    </source>
</evidence>
<dbReference type="EMBL" id="LR797001">
    <property type="protein sequence ID" value="CAB4180438.1"/>
    <property type="molecule type" value="Genomic_DNA"/>
</dbReference>
<sequence>MDVQITADKLVSVYMKIRDQRSRILRAYEEQDIALKAQQAMVSTQLLEIMKEVGATNIKTIHGTVSRNVRTVFTTNDWNSMYAFIKEHDAMHLMEQRISQGNMKRFLEDNPDQLPMGLNSNSAYTVSVRKAK</sequence>
<protein>
    <submittedName>
        <fullName evidence="1">Uncharacterized protein</fullName>
    </submittedName>
</protein>
<name>A0A6J5QGX6_9CAUD</name>
<accession>A0A6J5QGX6</accession>
<reference evidence="1" key="1">
    <citation type="submission" date="2020-05" db="EMBL/GenBank/DDBJ databases">
        <authorList>
            <person name="Chiriac C."/>
            <person name="Salcher M."/>
            <person name="Ghai R."/>
            <person name="Kavagutti S V."/>
        </authorList>
    </citation>
    <scope>NUCLEOTIDE SEQUENCE</scope>
</reference>
<organism evidence="1">
    <name type="scientific">uncultured Caudovirales phage</name>
    <dbReference type="NCBI Taxonomy" id="2100421"/>
    <lineage>
        <taxon>Viruses</taxon>
        <taxon>Duplodnaviria</taxon>
        <taxon>Heunggongvirae</taxon>
        <taxon>Uroviricota</taxon>
        <taxon>Caudoviricetes</taxon>
        <taxon>Peduoviridae</taxon>
        <taxon>Maltschvirus</taxon>
        <taxon>Maltschvirus maltsch</taxon>
    </lineage>
</organism>
<proteinExistence type="predicted"/>
<gene>
    <name evidence="1" type="ORF">UFOVP1043_34</name>
</gene>